<evidence type="ECO:0000256" key="3">
    <source>
        <dbReference type="ARBA" id="ARBA00023002"/>
    </source>
</evidence>
<dbReference type="InterPro" id="IPR003723">
    <property type="entry name" value="Precorrin-6x_reduct"/>
</dbReference>
<dbReference type="RefSeq" id="WP_076111510.1">
    <property type="nucleotide sequence ID" value="NZ_MPTB01000019.1"/>
</dbReference>
<dbReference type="PANTHER" id="PTHR36925:SF1">
    <property type="entry name" value="COBALT-PRECORRIN-6A REDUCTASE"/>
    <property type="match status" value="1"/>
</dbReference>
<reference evidence="4 5" key="1">
    <citation type="submission" date="2016-10" db="EMBL/GenBank/DDBJ databases">
        <title>Paenibacillus species isolates.</title>
        <authorList>
            <person name="Beno S.M."/>
        </authorList>
    </citation>
    <scope>NUCLEOTIDE SEQUENCE [LARGE SCALE GENOMIC DNA]</scope>
    <source>
        <strain evidence="4 5">FSL H7-0744</strain>
    </source>
</reference>
<comment type="caution">
    <text evidence="4">The sequence shown here is derived from an EMBL/GenBank/DDBJ whole genome shotgun (WGS) entry which is preliminary data.</text>
</comment>
<keyword evidence="5" id="KW-1185">Reference proteome</keyword>
<evidence type="ECO:0000256" key="1">
    <source>
        <dbReference type="ARBA" id="ARBA00004953"/>
    </source>
</evidence>
<accession>A0ABX3H8B1</accession>
<organism evidence="4 5">
    <name type="scientific">Paenibacillus borealis</name>
    <dbReference type="NCBI Taxonomy" id="160799"/>
    <lineage>
        <taxon>Bacteria</taxon>
        <taxon>Bacillati</taxon>
        <taxon>Bacillota</taxon>
        <taxon>Bacilli</taxon>
        <taxon>Bacillales</taxon>
        <taxon>Paenibacillaceae</taxon>
        <taxon>Paenibacillus</taxon>
    </lineage>
</organism>
<protein>
    <submittedName>
        <fullName evidence="4">Precorrin-6x reductase</fullName>
    </submittedName>
</protein>
<evidence type="ECO:0000313" key="4">
    <source>
        <dbReference type="EMBL" id="OMD46701.1"/>
    </source>
</evidence>
<dbReference type="Proteomes" id="UP000187412">
    <property type="component" value="Unassembled WGS sequence"/>
</dbReference>
<keyword evidence="3" id="KW-0560">Oxidoreductase</keyword>
<keyword evidence="2" id="KW-0169">Cobalamin biosynthesis</keyword>
<dbReference type="NCBIfam" id="TIGR00715">
    <property type="entry name" value="precor6x_red"/>
    <property type="match status" value="1"/>
</dbReference>
<sequence>MIFMLCGTSDARELAVTLSCYGLPLVASVVTPSAAERLKAAAIRTAVGRLDQPGMISFLQEGNYSVVVDASHPFALEAHANAMAAAEALGLPYFRYERRSLHYDSHPRLICVDSYEAAARKAKQLKGSVMLTTGGKTLDIFAERLLSDPEVRLTVRLLPCLENIEKCLALGIEQRNIIGVQGPFSREMNEAMYRQYGTQVMITKESGAEGSLDEKLHAALDMGLYVILITRPDTPYCDFGSVYHAMDEIAYAVKAVLAGRERKDVETSTEL</sequence>
<dbReference type="Pfam" id="PF02571">
    <property type="entry name" value="CbiJ"/>
    <property type="match status" value="1"/>
</dbReference>
<proteinExistence type="predicted"/>
<name>A0ABX3H8B1_PAEBO</name>
<dbReference type="EMBL" id="MPTB01000019">
    <property type="protein sequence ID" value="OMD46701.1"/>
    <property type="molecule type" value="Genomic_DNA"/>
</dbReference>
<comment type="pathway">
    <text evidence="1">Cofactor biosynthesis; adenosylcobalamin biosynthesis.</text>
</comment>
<evidence type="ECO:0000256" key="2">
    <source>
        <dbReference type="ARBA" id="ARBA00022573"/>
    </source>
</evidence>
<gene>
    <name evidence="4" type="ORF">BSK56_16075</name>
</gene>
<dbReference type="PANTHER" id="PTHR36925">
    <property type="entry name" value="COBALT-PRECORRIN-6A REDUCTASE"/>
    <property type="match status" value="1"/>
</dbReference>
<evidence type="ECO:0000313" key="5">
    <source>
        <dbReference type="Proteomes" id="UP000187412"/>
    </source>
</evidence>
<dbReference type="PROSITE" id="PS51014">
    <property type="entry name" value="COBK_CBIJ"/>
    <property type="match status" value="1"/>
</dbReference>